<feature type="domain" description="ATPase AAA-type core" evidence="1">
    <location>
        <begin position="25"/>
        <end position="332"/>
    </location>
</feature>
<organism evidence="2 3">
    <name type="scientific">Limosilactobacillus reuteri</name>
    <name type="common">Lactobacillus reuteri</name>
    <dbReference type="NCBI Taxonomy" id="1598"/>
    <lineage>
        <taxon>Bacteria</taxon>
        <taxon>Bacillati</taxon>
        <taxon>Bacillota</taxon>
        <taxon>Bacilli</taxon>
        <taxon>Lactobacillales</taxon>
        <taxon>Lactobacillaceae</taxon>
        <taxon>Limosilactobacillus</taxon>
    </lineage>
</organism>
<dbReference type="PANTHER" id="PTHR43581">
    <property type="entry name" value="ATP/GTP PHOSPHATASE"/>
    <property type="match status" value="1"/>
</dbReference>
<dbReference type="InterPro" id="IPR003959">
    <property type="entry name" value="ATPase_AAA_core"/>
</dbReference>
<dbReference type="RefSeq" id="WP_122481208.1">
    <property type="nucleotide sequence ID" value="NZ_PUXG01000020.1"/>
</dbReference>
<dbReference type="Gene3D" id="3.40.50.300">
    <property type="entry name" value="P-loop containing nucleotide triphosphate hydrolases"/>
    <property type="match status" value="1"/>
</dbReference>
<dbReference type="PANTHER" id="PTHR43581:SF4">
    <property type="entry name" value="ATP_GTP PHOSPHATASE"/>
    <property type="match status" value="1"/>
</dbReference>
<proteinExistence type="predicted"/>
<dbReference type="EMBL" id="SRKR01000002">
    <property type="protein sequence ID" value="TGB12479.1"/>
    <property type="molecule type" value="Genomic_DNA"/>
</dbReference>
<dbReference type="AlphaFoldDB" id="A0AAX2SW56"/>
<dbReference type="GO" id="GO:0005524">
    <property type="term" value="F:ATP binding"/>
    <property type="evidence" value="ECO:0007669"/>
    <property type="project" value="InterPro"/>
</dbReference>
<dbReference type="GeneID" id="77190957"/>
<accession>A0AAX2SW56</accession>
<comment type="caution">
    <text evidence="2">The sequence shown here is derived from an EMBL/GenBank/DDBJ whole genome shotgun (WGS) entry which is preliminary data.</text>
</comment>
<dbReference type="Proteomes" id="UP000297521">
    <property type="component" value="Unassembled WGS sequence"/>
</dbReference>
<reference evidence="2" key="2">
    <citation type="submission" date="2019-04" db="EMBL/GenBank/DDBJ databases">
        <authorList>
            <person name="Bisanz J.E."/>
            <person name="Chagwedera N.D."/>
            <person name="Chawla A."/>
            <person name="Turnbaugh P.J."/>
        </authorList>
    </citation>
    <scope>NUCLEOTIDE SEQUENCE</scope>
    <source>
        <strain evidence="2">I8-5</strain>
    </source>
</reference>
<gene>
    <name evidence="2" type="ORF">E5F87_01330</name>
</gene>
<dbReference type="InterPro" id="IPR027417">
    <property type="entry name" value="P-loop_NTPase"/>
</dbReference>
<name>A0AAX2SW56_LIMRT</name>
<dbReference type="CDD" id="cd00267">
    <property type="entry name" value="ABC_ATPase"/>
    <property type="match status" value="1"/>
</dbReference>
<protein>
    <recommendedName>
        <fullName evidence="1">ATPase AAA-type core domain-containing protein</fullName>
    </recommendedName>
</protein>
<dbReference type="InterPro" id="IPR051396">
    <property type="entry name" value="Bact_Antivir_Def_Nuclease"/>
</dbReference>
<dbReference type="Pfam" id="PF13304">
    <property type="entry name" value="AAA_21"/>
    <property type="match status" value="1"/>
</dbReference>
<reference evidence="2" key="1">
    <citation type="journal article" date="2019" name="Cell Metab.">
        <title>Nutrient sensing in CD11c cells alters the gut microbiome to regulate food intake and body mass.</title>
        <authorList>
            <person name="Chagwedera N.D."/>
            <person name="Ang Q.Y."/>
            <person name="Bisanz J.E."/>
            <person name="Leong Y.A."/>
            <person name="Ganeshan K."/>
            <person name="Cai J."/>
            <person name="Patterson A.D."/>
            <person name="Turnbaugh P.J."/>
            <person name="Chawla A."/>
        </authorList>
    </citation>
    <scope>NUCLEOTIDE SEQUENCE</scope>
    <source>
        <strain evidence="2">I8-5</strain>
    </source>
</reference>
<dbReference type="GO" id="GO:0016887">
    <property type="term" value="F:ATP hydrolysis activity"/>
    <property type="evidence" value="ECO:0007669"/>
    <property type="project" value="InterPro"/>
</dbReference>
<evidence type="ECO:0000259" key="1">
    <source>
        <dbReference type="Pfam" id="PF13304"/>
    </source>
</evidence>
<sequence>MYISGIKINKFRRFEDVNIELGKYLTCISGQNGVGKSQILALLGNSGQIPTAMGTNLEERAFRADWAEIVKGDINHDSIASIKDALTIYFEELPKGSDYYTYPFTKKLSFRTTWQSKKVPLQEAKKLKKSITSKKAMHRLELSIKNAEENGKDFCYVVDRFRIIPEKNTERNTEAKQEFPTYYLGLSRLYPVGESKSVEIQHNKLSEEQINYFKVNYQKIFDSFDEFDGLASMSISDNQRKHGLGIESKNYGPLGNSNGQDDLNQIIAAFASFKNLKDQMGENFSGGILLIDELDAALHPAAQNKLLDFMLREARNIGIQVAFTTHSLSLIDHFQKLKKQQEEDSNEIVLTYITKGRGKIEIKQDPSSQWIKNELLTSTGGIVSKMKPKVPILSEDIRANWFLQNALQYFKQDNPELNSMNLDFLNFSSGWTNIVSLIRYDFSYFSNFITILDADVPREKLATKLSGSGYSIPNDNQISKSDILFFPNLLPNKDLSKGFITEKDYRPYLELEIWEFLLGLDVNDSFYQDPLIDSIPFYKRNLISNGPDTYKKGNSENKIKKWFIDNQRIVDVAVNYFIEENELAVKNFLNLVIKKYNIIVQSTYPQLTPVAELK</sequence>
<evidence type="ECO:0000313" key="3">
    <source>
        <dbReference type="Proteomes" id="UP000297521"/>
    </source>
</evidence>
<evidence type="ECO:0000313" key="2">
    <source>
        <dbReference type="EMBL" id="TGB12479.1"/>
    </source>
</evidence>
<dbReference type="SUPFAM" id="SSF52540">
    <property type="entry name" value="P-loop containing nucleoside triphosphate hydrolases"/>
    <property type="match status" value="1"/>
</dbReference>